<accession>A0A3L0VX85</accession>
<dbReference type="GO" id="GO:0005886">
    <property type="term" value="C:plasma membrane"/>
    <property type="evidence" value="ECO:0007669"/>
    <property type="project" value="UniProtKB-SubCell"/>
</dbReference>
<organism evidence="8">
    <name type="scientific">Escherichia coli</name>
    <dbReference type="NCBI Taxonomy" id="562"/>
    <lineage>
        <taxon>Bacteria</taxon>
        <taxon>Pseudomonadati</taxon>
        <taxon>Pseudomonadota</taxon>
        <taxon>Gammaproteobacteria</taxon>
        <taxon>Enterobacterales</taxon>
        <taxon>Enterobacteriaceae</taxon>
        <taxon>Escherichia</taxon>
    </lineage>
</organism>
<evidence type="ECO:0000256" key="2">
    <source>
        <dbReference type="ARBA" id="ARBA00006679"/>
    </source>
</evidence>
<keyword evidence="3" id="KW-1003">Cell membrane</keyword>
<protein>
    <submittedName>
        <fullName evidence="8">DoxX family protein</fullName>
    </submittedName>
</protein>
<evidence type="ECO:0000256" key="4">
    <source>
        <dbReference type="ARBA" id="ARBA00022692"/>
    </source>
</evidence>
<feature type="transmembrane region" description="Helical" evidence="7">
    <location>
        <begin position="57"/>
        <end position="82"/>
    </location>
</feature>
<keyword evidence="5 7" id="KW-1133">Transmembrane helix</keyword>
<evidence type="ECO:0000313" key="8">
    <source>
        <dbReference type="EMBL" id="MHO02787.1"/>
    </source>
</evidence>
<feature type="transmembrane region" description="Helical" evidence="7">
    <location>
        <begin position="127"/>
        <end position="145"/>
    </location>
</feature>
<dbReference type="InterPro" id="IPR051907">
    <property type="entry name" value="DoxX-like_oxidoreductase"/>
</dbReference>
<proteinExistence type="inferred from homology"/>
<sequence length="158" mass="17578">MTSIIARFLSTRSGRYFLPLTLIRISFGLFFFASGLNKLIQPDNQQAMLHTMIEAGLPYPAFMATFVAGNETLFGLLLVFGLLTRLSSLVLLVINIVALVTIGLHQIPADVTGLEWYSWLLYLPESVYILLCILLVVQGCGPWGLDRHLVRLLPEAGR</sequence>
<evidence type="ECO:0000256" key="5">
    <source>
        <dbReference type="ARBA" id="ARBA00022989"/>
    </source>
</evidence>
<evidence type="ECO:0000256" key="6">
    <source>
        <dbReference type="ARBA" id="ARBA00023136"/>
    </source>
</evidence>
<keyword evidence="4 7" id="KW-0812">Transmembrane</keyword>
<reference evidence="8" key="1">
    <citation type="submission" date="2018-10" db="EMBL/GenBank/DDBJ databases">
        <authorList>
            <consortium name="NARMS: The National Antimicrobial Resistance Monitoring System"/>
        </authorList>
    </citation>
    <scope>NUCLEOTIDE SEQUENCE [LARGE SCALE GENOMIC DNA]</scope>
    <source>
        <strain evidence="8">CVM N17EC0388</strain>
    </source>
</reference>
<evidence type="ECO:0000256" key="1">
    <source>
        <dbReference type="ARBA" id="ARBA00004651"/>
    </source>
</evidence>
<dbReference type="Pfam" id="PF07681">
    <property type="entry name" value="DoxX"/>
    <property type="match status" value="1"/>
</dbReference>
<dbReference type="EMBL" id="RNRV01000001">
    <property type="protein sequence ID" value="MHO02787.1"/>
    <property type="molecule type" value="Genomic_DNA"/>
</dbReference>
<dbReference type="InterPro" id="IPR032808">
    <property type="entry name" value="DoxX"/>
</dbReference>
<gene>
    <name evidence="8" type="ORF">D9F05_00050</name>
</gene>
<evidence type="ECO:0000256" key="3">
    <source>
        <dbReference type="ARBA" id="ARBA00022475"/>
    </source>
</evidence>
<dbReference type="PANTHER" id="PTHR33452">
    <property type="entry name" value="OXIDOREDUCTASE CATD-RELATED"/>
    <property type="match status" value="1"/>
</dbReference>
<comment type="caution">
    <text evidence="8">The sequence shown here is derived from an EMBL/GenBank/DDBJ whole genome shotgun (WGS) entry which is preliminary data.</text>
</comment>
<comment type="subcellular location">
    <subcellularLocation>
        <location evidence="1">Cell membrane</location>
        <topology evidence="1">Multi-pass membrane protein</topology>
    </subcellularLocation>
</comment>
<comment type="similarity">
    <text evidence="2">Belongs to the DoxX family.</text>
</comment>
<dbReference type="AlphaFoldDB" id="A0A3L0VX85"/>
<dbReference type="PANTHER" id="PTHR33452:SF1">
    <property type="entry name" value="INNER MEMBRANE PROTEIN YPHA-RELATED"/>
    <property type="match status" value="1"/>
</dbReference>
<feature type="transmembrane region" description="Helical" evidence="7">
    <location>
        <begin position="89"/>
        <end position="107"/>
    </location>
</feature>
<name>A0A3L0VX85_ECOLX</name>
<keyword evidence="6 7" id="KW-0472">Membrane</keyword>
<evidence type="ECO:0000256" key="7">
    <source>
        <dbReference type="SAM" id="Phobius"/>
    </source>
</evidence>
<feature type="transmembrane region" description="Helical" evidence="7">
    <location>
        <begin position="16"/>
        <end position="37"/>
    </location>
</feature>